<reference evidence="1" key="1">
    <citation type="submission" date="2022-07" db="EMBL/GenBank/DDBJ databases">
        <title>Phylogenomic reconstructions and comparative analyses of Kickxellomycotina fungi.</title>
        <authorList>
            <person name="Reynolds N.K."/>
            <person name="Stajich J.E."/>
            <person name="Barry K."/>
            <person name="Grigoriev I.V."/>
            <person name="Crous P."/>
            <person name="Smith M.E."/>
        </authorList>
    </citation>
    <scope>NUCLEOTIDE SEQUENCE</scope>
    <source>
        <strain evidence="1">Benny 63K</strain>
    </source>
</reference>
<sequence>AKDKTQAKFAKYYLKVMEKMASASDFASKEAERLSNIVKSGAVSASKLDGFTIRQNVLNVFLGKSEPVEVKKEEEEEVKTADRAKDEL</sequence>
<gene>
    <name evidence="1" type="ORF">LPJ66_006501</name>
</gene>
<evidence type="ECO:0000313" key="1">
    <source>
        <dbReference type="EMBL" id="KAJ1892176.1"/>
    </source>
</evidence>
<name>A0ACC1IBK2_9FUNG</name>
<protein>
    <submittedName>
        <fullName evidence="1">Uncharacterized protein</fullName>
    </submittedName>
</protein>
<organism evidence="1 2">
    <name type="scientific">Kickxella alabastrina</name>
    <dbReference type="NCBI Taxonomy" id="61397"/>
    <lineage>
        <taxon>Eukaryota</taxon>
        <taxon>Fungi</taxon>
        <taxon>Fungi incertae sedis</taxon>
        <taxon>Zoopagomycota</taxon>
        <taxon>Kickxellomycotina</taxon>
        <taxon>Kickxellomycetes</taxon>
        <taxon>Kickxellales</taxon>
        <taxon>Kickxellaceae</taxon>
        <taxon>Kickxella</taxon>
    </lineage>
</organism>
<dbReference type="Proteomes" id="UP001150581">
    <property type="component" value="Unassembled WGS sequence"/>
</dbReference>
<accession>A0ACC1IBK2</accession>
<dbReference type="EMBL" id="JANBPG010001038">
    <property type="protein sequence ID" value="KAJ1892176.1"/>
    <property type="molecule type" value="Genomic_DNA"/>
</dbReference>
<evidence type="ECO:0000313" key="2">
    <source>
        <dbReference type="Proteomes" id="UP001150581"/>
    </source>
</evidence>
<comment type="caution">
    <text evidence="1">The sequence shown here is derived from an EMBL/GenBank/DDBJ whole genome shotgun (WGS) entry which is preliminary data.</text>
</comment>
<proteinExistence type="predicted"/>
<keyword evidence="2" id="KW-1185">Reference proteome</keyword>
<feature type="non-terminal residue" evidence="1">
    <location>
        <position position="1"/>
    </location>
</feature>